<keyword evidence="2" id="KW-1185">Reference proteome</keyword>
<comment type="caution">
    <text evidence="1">The sequence shown here is derived from an EMBL/GenBank/DDBJ whole genome shotgun (WGS) entry which is preliminary data.</text>
</comment>
<evidence type="ECO:0000313" key="1">
    <source>
        <dbReference type="EMBL" id="MBK0403575.1"/>
    </source>
</evidence>
<gene>
    <name evidence="1" type="ORF">I5M27_11300</name>
</gene>
<proteinExistence type="predicted"/>
<dbReference type="EMBL" id="JAEHFX010000005">
    <property type="protein sequence ID" value="MBK0403575.1"/>
    <property type="molecule type" value="Genomic_DNA"/>
</dbReference>
<evidence type="ECO:0000313" key="2">
    <source>
        <dbReference type="Proteomes" id="UP000644147"/>
    </source>
</evidence>
<organism evidence="1 2">
    <name type="scientific">Adhaeribacter terrigena</name>
    <dbReference type="NCBI Taxonomy" id="2793070"/>
    <lineage>
        <taxon>Bacteria</taxon>
        <taxon>Pseudomonadati</taxon>
        <taxon>Bacteroidota</taxon>
        <taxon>Cytophagia</taxon>
        <taxon>Cytophagales</taxon>
        <taxon>Hymenobacteraceae</taxon>
        <taxon>Adhaeribacter</taxon>
    </lineage>
</organism>
<sequence>MRNQPFLILIFFIASFSFACNREKVNLEGRWEIAQVSGPKANVPKDSVSHLLLHWGVGNKLDFTAGELTANRKGADDSTYYGLASYKVAKDGKTVVIDAGSYKPLKFDLRNADDDQVELSYKRQEVKVLLKPYEAED</sequence>
<dbReference type="Proteomes" id="UP000644147">
    <property type="component" value="Unassembled WGS sequence"/>
</dbReference>
<name>A0ABS1C2L1_9BACT</name>
<dbReference type="RefSeq" id="WP_200506322.1">
    <property type="nucleotide sequence ID" value="NZ_JAEHFX010000005.1"/>
</dbReference>
<reference evidence="1 2" key="1">
    <citation type="submission" date="2020-12" db="EMBL/GenBank/DDBJ databases">
        <title>Bacterial novel species Adhaeribacter sp. BT258 isolated from soil.</title>
        <authorList>
            <person name="Jung H.-Y."/>
        </authorList>
    </citation>
    <scope>NUCLEOTIDE SEQUENCE [LARGE SCALE GENOMIC DNA]</scope>
    <source>
        <strain evidence="1 2">BT258</strain>
    </source>
</reference>
<accession>A0ABS1C2L1</accession>
<evidence type="ECO:0008006" key="3">
    <source>
        <dbReference type="Google" id="ProtNLM"/>
    </source>
</evidence>
<dbReference type="PROSITE" id="PS51257">
    <property type="entry name" value="PROKAR_LIPOPROTEIN"/>
    <property type="match status" value="1"/>
</dbReference>
<protein>
    <recommendedName>
        <fullName evidence="3">Lipocalin-like domain-containing protein</fullName>
    </recommendedName>
</protein>